<evidence type="ECO:0000256" key="1">
    <source>
        <dbReference type="ARBA" id="ARBA00004123"/>
    </source>
</evidence>
<evidence type="ECO:0000256" key="6">
    <source>
        <dbReference type="ARBA" id="ARBA00023015"/>
    </source>
</evidence>
<proteinExistence type="predicted"/>
<dbReference type="EMBL" id="BPLQ01008096">
    <property type="protein sequence ID" value="GIY34787.1"/>
    <property type="molecule type" value="Genomic_DNA"/>
</dbReference>
<evidence type="ECO:0000256" key="8">
    <source>
        <dbReference type="ARBA" id="ARBA00023163"/>
    </source>
</evidence>
<keyword evidence="9" id="KW-0539">Nucleus</keyword>
<dbReference type="InterPro" id="IPR036236">
    <property type="entry name" value="Znf_C2H2_sf"/>
</dbReference>
<keyword evidence="6" id="KW-0805">Transcription regulation</keyword>
<dbReference type="AlphaFoldDB" id="A0AAV4SQQ2"/>
<evidence type="ECO:0000256" key="10">
    <source>
        <dbReference type="PROSITE-ProRule" id="PRU00042"/>
    </source>
</evidence>
<dbReference type="GO" id="GO:0003677">
    <property type="term" value="F:DNA binding"/>
    <property type="evidence" value="ECO:0007669"/>
    <property type="project" value="UniProtKB-KW"/>
</dbReference>
<evidence type="ECO:0000256" key="7">
    <source>
        <dbReference type="ARBA" id="ARBA00023125"/>
    </source>
</evidence>
<accession>A0AAV4SQQ2</accession>
<feature type="domain" description="C2H2-type" evidence="11">
    <location>
        <begin position="143"/>
        <end position="162"/>
    </location>
</feature>
<evidence type="ECO:0000256" key="9">
    <source>
        <dbReference type="ARBA" id="ARBA00023242"/>
    </source>
</evidence>
<dbReference type="PROSITE" id="PS50157">
    <property type="entry name" value="ZINC_FINGER_C2H2_2"/>
    <property type="match status" value="1"/>
</dbReference>
<evidence type="ECO:0000256" key="3">
    <source>
        <dbReference type="ARBA" id="ARBA00022737"/>
    </source>
</evidence>
<dbReference type="GO" id="GO:0005634">
    <property type="term" value="C:nucleus"/>
    <property type="evidence" value="ECO:0007669"/>
    <property type="project" value="UniProtKB-SubCell"/>
</dbReference>
<evidence type="ECO:0000313" key="13">
    <source>
        <dbReference type="Proteomes" id="UP001054837"/>
    </source>
</evidence>
<dbReference type="GO" id="GO:0008270">
    <property type="term" value="F:zinc ion binding"/>
    <property type="evidence" value="ECO:0007669"/>
    <property type="project" value="UniProtKB-KW"/>
</dbReference>
<reference evidence="12 13" key="1">
    <citation type="submission" date="2021-06" db="EMBL/GenBank/DDBJ databases">
        <title>Caerostris darwini draft genome.</title>
        <authorList>
            <person name="Kono N."/>
            <person name="Arakawa K."/>
        </authorList>
    </citation>
    <scope>NUCLEOTIDE SEQUENCE [LARGE SCALE GENOMIC DNA]</scope>
</reference>
<comment type="caution">
    <text evidence="12">The sequence shown here is derived from an EMBL/GenBank/DDBJ whole genome shotgun (WGS) entry which is preliminary data.</text>
</comment>
<sequence>MKCKVAENNPKYDQCTDFSYGIADSVSCASNSNETKHHGFGIGIINNTGLYTSESSSSVSSSSVSQKACKISTRTTANESNATNKSNSEDKIFSRNVISSKELNTPSGNTGKQLYKCGKDRIKFQPTDHLEFPQRSRSIARPYKCKFCDKAYAHSSSLRRHV</sequence>
<evidence type="ECO:0000256" key="2">
    <source>
        <dbReference type="ARBA" id="ARBA00022723"/>
    </source>
</evidence>
<gene>
    <name evidence="12" type="ORF">CDAR_46781</name>
</gene>
<organism evidence="12 13">
    <name type="scientific">Caerostris darwini</name>
    <dbReference type="NCBI Taxonomy" id="1538125"/>
    <lineage>
        <taxon>Eukaryota</taxon>
        <taxon>Metazoa</taxon>
        <taxon>Ecdysozoa</taxon>
        <taxon>Arthropoda</taxon>
        <taxon>Chelicerata</taxon>
        <taxon>Arachnida</taxon>
        <taxon>Araneae</taxon>
        <taxon>Araneomorphae</taxon>
        <taxon>Entelegynae</taxon>
        <taxon>Araneoidea</taxon>
        <taxon>Araneidae</taxon>
        <taxon>Caerostris</taxon>
    </lineage>
</organism>
<evidence type="ECO:0000259" key="11">
    <source>
        <dbReference type="PROSITE" id="PS50157"/>
    </source>
</evidence>
<keyword evidence="5" id="KW-0862">Zinc</keyword>
<dbReference type="Proteomes" id="UP001054837">
    <property type="component" value="Unassembled WGS sequence"/>
</dbReference>
<keyword evidence="2" id="KW-0479">Metal-binding</keyword>
<name>A0AAV4SQQ2_9ARAC</name>
<keyword evidence="13" id="KW-1185">Reference proteome</keyword>
<dbReference type="Gene3D" id="3.30.160.60">
    <property type="entry name" value="Classic Zinc Finger"/>
    <property type="match status" value="1"/>
</dbReference>
<dbReference type="FunFam" id="3.30.160.60:FF:000325">
    <property type="entry name" value="ZFP90 zinc finger protein"/>
    <property type="match status" value="1"/>
</dbReference>
<evidence type="ECO:0000256" key="5">
    <source>
        <dbReference type="ARBA" id="ARBA00022833"/>
    </source>
</evidence>
<evidence type="ECO:0000313" key="12">
    <source>
        <dbReference type="EMBL" id="GIY34787.1"/>
    </source>
</evidence>
<keyword evidence="3" id="KW-0677">Repeat</keyword>
<keyword evidence="8" id="KW-0804">Transcription</keyword>
<protein>
    <recommendedName>
        <fullName evidence="11">C2H2-type domain-containing protein</fullName>
    </recommendedName>
</protein>
<keyword evidence="4 10" id="KW-0863">Zinc-finger</keyword>
<keyword evidence="7" id="KW-0238">DNA-binding</keyword>
<evidence type="ECO:0000256" key="4">
    <source>
        <dbReference type="ARBA" id="ARBA00022771"/>
    </source>
</evidence>
<dbReference type="SUPFAM" id="SSF57667">
    <property type="entry name" value="beta-beta-alpha zinc fingers"/>
    <property type="match status" value="1"/>
</dbReference>
<comment type="subcellular location">
    <subcellularLocation>
        <location evidence="1">Nucleus</location>
    </subcellularLocation>
</comment>
<dbReference type="InterPro" id="IPR013087">
    <property type="entry name" value="Znf_C2H2_type"/>
</dbReference>